<dbReference type="CDD" id="cd07903">
    <property type="entry name" value="Adenylation_DNA_ligase_IV"/>
    <property type="match status" value="1"/>
</dbReference>
<evidence type="ECO:0000259" key="10">
    <source>
        <dbReference type="PROSITE" id="PS50213"/>
    </source>
</evidence>
<dbReference type="CDD" id="cd07968">
    <property type="entry name" value="OBF_DNA_ligase_IV"/>
    <property type="match status" value="1"/>
</dbReference>
<keyword evidence="2" id="KW-0479">Metal-binding</keyword>
<evidence type="ECO:0000313" key="12">
    <source>
        <dbReference type="Proteomes" id="UP001321473"/>
    </source>
</evidence>
<feature type="domain" description="FAS1" evidence="10">
    <location>
        <begin position="556"/>
        <end position="683"/>
    </location>
</feature>
<dbReference type="Pfam" id="PF01068">
    <property type="entry name" value="DNA_ligase_A_M"/>
    <property type="match status" value="1"/>
</dbReference>
<dbReference type="InterPro" id="IPR036599">
    <property type="entry name" value="DNA_ligase_N_sf"/>
</dbReference>
<gene>
    <name evidence="11" type="ORF">V5799_009373</name>
</gene>
<dbReference type="PROSITE" id="PS50213">
    <property type="entry name" value="FAS1"/>
    <property type="match status" value="2"/>
</dbReference>
<evidence type="ECO:0000256" key="5">
    <source>
        <dbReference type="ARBA" id="ARBA00022840"/>
    </source>
</evidence>
<dbReference type="Pfam" id="PF04679">
    <property type="entry name" value="DNA_ligase_A_C"/>
    <property type="match status" value="1"/>
</dbReference>
<feature type="domain" description="ATP-dependent DNA ligase family profile" evidence="9">
    <location>
        <begin position="167"/>
        <end position="301"/>
    </location>
</feature>
<feature type="domain" description="FAS1" evidence="10">
    <location>
        <begin position="688"/>
        <end position="816"/>
    </location>
</feature>
<evidence type="ECO:0000256" key="2">
    <source>
        <dbReference type="ARBA" id="ARBA00022723"/>
    </source>
</evidence>
<dbReference type="GO" id="GO:0071897">
    <property type="term" value="P:DNA biosynthetic process"/>
    <property type="evidence" value="ECO:0007669"/>
    <property type="project" value="InterPro"/>
</dbReference>
<keyword evidence="3" id="KW-0547">Nucleotide-binding</keyword>
<dbReference type="PANTHER" id="PTHR45997">
    <property type="entry name" value="DNA LIGASE 4"/>
    <property type="match status" value="1"/>
</dbReference>
<dbReference type="Pfam" id="PF02469">
    <property type="entry name" value="Fasciclin"/>
    <property type="match status" value="2"/>
</dbReference>
<keyword evidence="6" id="KW-0460">Magnesium</keyword>
<evidence type="ECO:0000256" key="4">
    <source>
        <dbReference type="ARBA" id="ARBA00022763"/>
    </source>
</evidence>
<evidence type="ECO:0000259" key="9">
    <source>
        <dbReference type="PROSITE" id="PS50160"/>
    </source>
</evidence>
<evidence type="ECO:0000256" key="7">
    <source>
        <dbReference type="ARBA" id="ARBA00023204"/>
    </source>
</evidence>
<dbReference type="InterPro" id="IPR000782">
    <property type="entry name" value="FAS1_domain"/>
</dbReference>
<keyword evidence="5" id="KW-0067">ATP-binding</keyword>
<keyword evidence="12" id="KW-1185">Reference proteome</keyword>
<organism evidence="11 12">
    <name type="scientific">Amblyomma americanum</name>
    <name type="common">Lone star tick</name>
    <dbReference type="NCBI Taxonomy" id="6943"/>
    <lineage>
        <taxon>Eukaryota</taxon>
        <taxon>Metazoa</taxon>
        <taxon>Ecdysozoa</taxon>
        <taxon>Arthropoda</taxon>
        <taxon>Chelicerata</taxon>
        <taxon>Arachnida</taxon>
        <taxon>Acari</taxon>
        <taxon>Parasitiformes</taxon>
        <taxon>Ixodida</taxon>
        <taxon>Ixodoidea</taxon>
        <taxon>Ixodidae</taxon>
        <taxon>Amblyomminae</taxon>
        <taxon>Amblyomma</taxon>
    </lineage>
</organism>
<dbReference type="GO" id="GO:0032807">
    <property type="term" value="C:DNA ligase IV complex"/>
    <property type="evidence" value="ECO:0007669"/>
    <property type="project" value="TreeGrafter"/>
</dbReference>
<dbReference type="NCBIfam" id="TIGR00574">
    <property type="entry name" value="dnl1"/>
    <property type="match status" value="1"/>
</dbReference>
<name>A0AAQ4FCE7_AMBAM</name>
<dbReference type="PROSITE" id="PS50160">
    <property type="entry name" value="DNA_LIGASE_A3"/>
    <property type="match status" value="1"/>
</dbReference>
<dbReference type="AlphaFoldDB" id="A0AAQ4FCE7"/>
<keyword evidence="1" id="KW-0436">Ligase</keyword>
<accession>A0AAQ4FCE7</accession>
<dbReference type="InterPro" id="IPR044125">
    <property type="entry name" value="Adenylation_DNA_ligase_IV"/>
</dbReference>
<dbReference type="EMBL" id="JARKHS020004667">
    <property type="protein sequence ID" value="KAK8784258.1"/>
    <property type="molecule type" value="Genomic_DNA"/>
</dbReference>
<dbReference type="FunFam" id="3.30.470.30:FF:000008">
    <property type="entry name" value="DNA ligase"/>
    <property type="match status" value="1"/>
</dbReference>
<dbReference type="SUPFAM" id="SSF50249">
    <property type="entry name" value="Nucleic acid-binding proteins"/>
    <property type="match status" value="1"/>
</dbReference>
<dbReference type="SUPFAM" id="SSF82153">
    <property type="entry name" value="FAS1 domain"/>
    <property type="match status" value="2"/>
</dbReference>
<comment type="caution">
    <text evidence="11">The sequence shown here is derived from an EMBL/GenBank/DDBJ whole genome shotgun (WGS) entry which is preliminary data.</text>
</comment>
<evidence type="ECO:0000256" key="1">
    <source>
        <dbReference type="ARBA" id="ARBA00022598"/>
    </source>
</evidence>
<dbReference type="GO" id="GO:0006310">
    <property type="term" value="P:DNA recombination"/>
    <property type="evidence" value="ECO:0007669"/>
    <property type="project" value="InterPro"/>
</dbReference>
<dbReference type="InterPro" id="IPR012310">
    <property type="entry name" value="DNA_ligase_ATP-dep_cent"/>
</dbReference>
<dbReference type="SUPFAM" id="SSF56091">
    <property type="entry name" value="DNA ligase/mRNA capping enzyme, catalytic domain"/>
    <property type="match status" value="1"/>
</dbReference>
<dbReference type="GO" id="GO:0003677">
    <property type="term" value="F:DNA binding"/>
    <property type="evidence" value="ECO:0007669"/>
    <property type="project" value="InterPro"/>
</dbReference>
<dbReference type="Gene3D" id="2.30.180.10">
    <property type="entry name" value="FAS1 domain"/>
    <property type="match status" value="2"/>
</dbReference>
<dbReference type="FunFam" id="2.30.180.10:FF:000032">
    <property type="entry name" value="Fasciclin domain-containing protein, putative"/>
    <property type="match status" value="2"/>
</dbReference>
<evidence type="ECO:0008006" key="13">
    <source>
        <dbReference type="Google" id="ProtNLM"/>
    </source>
</evidence>
<dbReference type="InterPro" id="IPR029710">
    <property type="entry name" value="LIG4"/>
</dbReference>
<proteinExistence type="inferred from homology"/>
<dbReference type="Proteomes" id="UP001321473">
    <property type="component" value="Unassembled WGS sequence"/>
</dbReference>
<dbReference type="SMART" id="SM00554">
    <property type="entry name" value="FAS1"/>
    <property type="match status" value="2"/>
</dbReference>
<dbReference type="Gene3D" id="1.10.3260.10">
    <property type="entry name" value="DNA ligase, ATP-dependent, N-terminal domain"/>
    <property type="match status" value="1"/>
</dbReference>
<sequence length="832" mass="91945">MILKDMKMGMSEQSILSCYHPDAHDVFDVTSSLSKVCRELRDPKVRQHEIQVSLFSAVRPMLAERAEPRTVERRLNREPFFSETKFDGERLQVHKDGTEFRYFTRRSHDYSSGFGATADEGSLTQYIAGSFRSDVQSCILDGEVIGFDPRHERFVSKGSHVDVKSLTENSSLQPCFVAFDILLLNGQVTTNMPLHKRVDLLEKAVVEVPGRIQISRRQKGSTREDAVRFLNEAIENQEEGIVLKKVTSIYKPNARKAGWLKLKPEYVDNLVSDLDMLILGGYFGEGRRSGIVSHFLLGVASGDCDDEGMPQSFWSVAKVGSGYSLQELDELLAQLASKWKVYDPKRPPEKVVLAQGLKEKPDLYLEPRDSVVLQIKASELVRSSQFRTGITLRFPRVALIRHDKPWHDVLSYTELCELEKAAGGKLATAMVSLDEEDGGSPAKKRRVGAYAKGHPAAHVHASHSSAAVVGTHQQFSVVSSLCRAQFEEMKASVAVAVVFVQLVACYPNLGYIGNQTFLYRFFNSVPGVVRTYPESEHTIESLTGTLPAEWQNVSTKRSNLIEIAKKLNLTKLVEAIIKVGLAGLLNHEGPFTLFGPTNEAFENVPGYCRYVPLKYVIKHHIALGAHKESEFKNNLLLDSFVPGRKLRINIYPQTHSVTVSGRNITNTDNVASNGVVHVLSEVICTLFKGSAAFELGRCRAYSVLDALIKTAGLYDALDGDGPFTVFAPTDKAFSKLSPDLINKLKSNVTALKEVLLYHVVPDVWYSAGLTNGQLKTLQGQSLNIAVDGGVRVNDATVILPDAAVSNGVVHSIDTVLLPKLLTTDPSFSTARL</sequence>
<evidence type="ECO:0000256" key="3">
    <source>
        <dbReference type="ARBA" id="ARBA00022741"/>
    </source>
</evidence>
<dbReference type="InterPro" id="IPR016059">
    <property type="entry name" value="DNA_ligase_ATP-dep_CS"/>
</dbReference>
<reference evidence="11 12" key="1">
    <citation type="journal article" date="2023" name="Arcadia Sci">
        <title>De novo assembly of a long-read Amblyomma americanum tick genome.</title>
        <authorList>
            <person name="Chou S."/>
            <person name="Poskanzer K.E."/>
            <person name="Rollins M."/>
            <person name="Thuy-Boun P.S."/>
        </authorList>
    </citation>
    <scope>NUCLEOTIDE SEQUENCE [LARGE SCALE GENOMIC DNA]</scope>
    <source>
        <strain evidence="11">F_SG_1</strain>
        <tissue evidence="11">Salivary glands</tissue>
    </source>
</reference>
<keyword evidence="4" id="KW-0227">DNA damage</keyword>
<protein>
    <recommendedName>
        <fullName evidence="13">DNA ligase (ATP)</fullName>
    </recommendedName>
</protein>
<dbReference type="InterPro" id="IPR000977">
    <property type="entry name" value="DNA_ligase_ATP-dep"/>
</dbReference>
<dbReference type="GO" id="GO:0006297">
    <property type="term" value="P:nucleotide-excision repair, DNA gap filling"/>
    <property type="evidence" value="ECO:0007669"/>
    <property type="project" value="TreeGrafter"/>
</dbReference>
<dbReference type="InterPro" id="IPR012340">
    <property type="entry name" value="NA-bd_OB-fold"/>
</dbReference>
<keyword evidence="7" id="KW-0234">DNA repair</keyword>
<dbReference type="PANTHER" id="PTHR45997:SF1">
    <property type="entry name" value="DNA LIGASE 4"/>
    <property type="match status" value="1"/>
</dbReference>
<dbReference type="GO" id="GO:0046872">
    <property type="term" value="F:metal ion binding"/>
    <property type="evidence" value="ECO:0007669"/>
    <property type="project" value="UniProtKB-KW"/>
</dbReference>
<dbReference type="InterPro" id="IPR036378">
    <property type="entry name" value="FAS1_dom_sf"/>
</dbReference>
<dbReference type="Gene3D" id="2.40.50.140">
    <property type="entry name" value="Nucleic acid-binding proteins"/>
    <property type="match status" value="1"/>
</dbReference>
<dbReference type="GO" id="GO:0005958">
    <property type="term" value="C:DNA-dependent protein kinase-DNA ligase 4 complex"/>
    <property type="evidence" value="ECO:0007669"/>
    <property type="project" value="TreeGrafter"/>
</dbReference>
<comment type="similarity">
    <text evidence="8">Belongs to the ATP-dependent DNA ligase family.</text>
</comment>
<dbReference type="PROSITE" id="PS00333">
    <property type="entry name" value="DNA_LIGASE_A2"/>
    <property type="match status" value="1"/>
</dbReference>
<dbReference type="InterPro" id="IPR012309">
    <property type="entry name" value="DNA_ligase_ATP-dep_C"/>
</dbReference>
<dbReference type="GO" id="GO:0003910">
    <property type="term" value="F:DNA ligase (ATP) activity"/>
    <property type="evidence" value="ECO:0007669"/>
    <property type="project" value="InterPro"/>
</dbReference>
<evidence type="ECO:0000256" key="6">
    <source>
        <dbReference type="ARBA" id="ARBA00022842"/>
    </source>
</evidence>
<dbReference type="GO" id="GO:0006303">
    <property type="term" value="P:double-strand break repair via nonhomologous end joining"/>
    <property type="evidence" value="ECO:0007669"/>
    <property type="project" value="TreeGrafter"/>
</dbReference>
<evidence type="ECO:0000313" key="11">
    <source>
        <dbReference type="EMBL" id="KAK8784258.1"/>
    </source>
</evidence>
<evidence type="ECO:0000256" key="8">
    <source>
        <dbReference type="RuleBase" id="RU004196"/>
    </source>
</evidence>
<dbReference type="GO" id="GO:0005524">
    <property type="term" value="F:ATP binding"/>
    <property type="evidence" value="ECO:0007669"/>
    <property type="project" value="UniProtKB-KW"/>
</dbReference>
<dbReference type="Gene3D" id="3.30.470.30">
    <property type="entry name" value="DNA ligase/mRNA capping enzyme"/>
    <property type="match status" value="1"/>
</dbReference>